<name>A0A1I7MIP7_9MICC</name>
<dbReference type="Pfam" id="PF10646">
    <property type="entry name" value="Germane"/>
    <property type="match status" value="1"/>
</dbReference>
<reference evidence="3 4" key="1">
    <citation type="submission" date="2016-10" db="EMBL/GenBank/DDBJ databases">
        <authorList>
            <person name="de Groot N.N."/>
        </authorList>
    </citation>
    <scope>NUCLEOTIDE SEQUENCE [LARGE SCALE GENOMIC DNA]</scope>
    <source>
        <strain evidence="3 4">CGMCC 1.7054</strain>
    </source>
</reference>
<evidence type="ECO:0000256" key="1">
    <source>
        <dbReference type="SAM" id="MobiDB-lite"/>
    </source>
</evidence>
<dbReference type="AlphaFoldDB" id="A0A1I7MIP7"/>
<evidence type="ECO:0000313" key="4">
    <source>
        <dbReference type="Proteomes" id="UP000198881"/>
    </source>
</evidence>
<feature type="compositionally biased region" description="Basic and acidic residues" evidence="1">
    <location>
        <begin position="242"/>
        <end position="256"/>
    </location>
</feature>
<dbReference type="OrthoDB" id="4964896at2"/>
<feature type="compositionally biased region" description="Polar residues" evidence="1">
    <location>
        <begin position="258"/>
        <end position="275"/>
    </location>
</feature>
<dbReference type="Proteomes" id="UP000198881">
    <property type="component" value="Unassembled WGS sequence"/>
</dbReference>
<proteinExistence type="predicted"/>
<dbReference type="InterPro" id="IPR019606">
    <property type="entry name" value="GerMN"/>
</dbReference>
<sequence>MPDSPRDRRALPRLAGAGLAAVFALSLAGCMVEPDTSSPSASESGYSLPENSLDGFTQVPLYFVGIQGNFPPATTGHEVACGDLLIRRQSVPVKTEDVATTALEYLIHDEYYSHGDPALTNSLAFSNEDLELEGLDVQGDTVTVRLTGELTTRSECESYRIRAQLHSTAADASGVQDTEILLNGVDLDEHLGLSPFELGPEITTPDLEPSPSASAETDSAGGTEDPVIDSTDGPLDESTQAPDDHDPAEDHSREITEPGSSGTAPASTPESTPWP</sequence>
<accession>A0A1I7MIP7</accession>
<dbReference type="EMBL" id="FPCG01000003">
    <property type="protein sequence ID" value="SFV21803.1"/>
    <property type="molecule type" value="Genomic_DNA"/>
</dbReference>
<dbReference type="RefSeq" id="WP_091695538.1">
    <property type="nucleotide sequence ID" value="NZ_FPCG01000003.1"/>
</dbReference>
<dbReference type="PROSITE" id="PS51257">
    <property type="entry name" value="PROKAR_LIPOPROTEIN"/>
    <property type="match status" value="1"/>
</dbReference>
<organism evidence="3 4">
    <name type="scientific">Micrococcus terreus</name>
    <dbReference type="NCBI Taxonomy" id="574650"/>
    <lineage>
        <taxon>Bacteria</taxon>
        <taxon>Bacillati</taxon>
        <taxon>Actinomycetota</taxon>
        <taxon>Actinomycetes</taxon>
        <taxon>Micrococcales</taxon>
        <taxon>Micrococcaceae</taxon>
        <taxon>Micrococcus</taxon>
    </lineage>
</organism>
<feature type="region of interest" description="Disordered" evidence="1">
    <location>
        <begin position="193"/>
        <end position="275"/>
    </location>
</feature>
<evidence type="ECO:0000313" key="3">
    <source>
        <dbReference type="EMBL" id="SFV21803.1"/>
    </source>
</evidence>
<evidence type="ECO:0000259" key="2">
    <source>
        <dbReference type="Pfam" id="PF10646"/>
    </source>
</evidence>
<keyword evidence="4" id="KW-1185">Reference proteome</keyword>
<feature type="domain" description="GerMN" evidence="2">
    <location>
        <begin position="88"/>
        <end position="187"/>
    </location>
</feature>
<protein>
    <submittedName>
        <fullName evidence="3">Sporulation and spore germination</fullName>
    </submittedName>
</protein>
<gene>
    <name evidence="3" type="ORF">SAMN04487966_10350</name>
</gene>